<evidence type="ECO:0000259" key="8">
    <source>
        <dbReference type="Pfam" id="PF07992"/>
    </source>
</evidence>
<comment type="caution">
    <text evidence="9">The sequence shown here is derived from an EMBL/GenBank/DDBJ whole genome shotgun (WGS) entry which is preliminary data.</text>
</comment>
<dbReference type="Pfam" id="PF07992">
    <property type="entry name" value="Pyr_redox_2"/>
    <property type="match status" value="1"/>
</dbReference>
<gene>
    <name evidence="9" type="ORF">DKT68_13755</name>
</gene>
<proteinExistence type="inferred from homology"/>
<dbReference type="InterPro" id="IPR004099">
    <property type="entry name" value="Pyr_nucl-diS_OxRdtase_dimer"/>
</dbReference>
<sequence>MTRLLVIGGSDAGISAGLRARELDPGAEVTLLVADAYPNFSICGIPYHVSGDVPDWRSLAHRSSDDLDKAGLRVRLNHRATAIDAGTHTVTATTPDGTTTTLDYDRLVIGTGAVAVRPPIAGLNQLGPADGLHTLHTMGDTFALLQSVQQRRARSAVIVGAGYIGLEMAEALTTRGLQVTLIEQVNQVMPTIDPELAQPLAEHLQGQDVTVRCATTVHAVTSDGDRLRVDTDATTYEADVVLVVTGVRPDTDLAATAGVTLGVHGAIAVDRQMRTNLPDVFAAGDCVHTYHRLLDRHVYLPLGSTAHKQGRVAGTNALGGEALFAGSLGTQAVKVFDLVAAGTGLRDDHARKAGYDPVTVASTADDHKAYYPGATPVRVRVTGDRRTGRLLGAQLLGTRGAEIAKRIDTYATAISYGASIADIAELDLSYTPPLGSPWDAVQIAATNWQREVTEKR</sequence>
<comment type="cofactor">
    <cofactor evidence="1">
        <name>FAD</name>
        <dbReference type="ChEBI" id="CHEBI:57692"/>
    </cofactor>
</comment>
<keyword evidence="10" id="KW-1185">Reference proteome</keyword>
<evidence type="ECO:0000259" key="7">
    <source>
        <dbReference type="Pfam" id="PF02852"/>
    </source>
</evidence>
<dbReference type="SUPFAM" id="SSF51905">
    <property type="entry name" value="FAD/NAD(P)-binding domain"/>
    <property type="match status" value="2"/>
</dbReference>
<evidence type="ECO:0000256" key="6">
    <source>
        <dbReference type="ARBA" id="ARBA00023284"/>
    </source>
</evidence>
<dbReference type="PANTHER" id="PTHR43429:SF1">
    <property type="entry name" value="NAD(P)H SULFUR OXIDOREDUCTASE (COA-DEPENDENT)"/>
    <property type="match status" value="1"/>
</dbReference>
<dbReference type="Pfam" id="PF02852">
    <property type="entry name" value="Pyr_redox_dim"/>
    <property type="match status" value="1"/>
</dbReference>
<keyword evidence="3" id="KW-0285">Flavoprotein</keyword>
<dbReference type="InterPro" id="IPR050260">
    <property type="entry name" value="FAD-bd_OxRdtase"/>
</dbReference>
<dbReference type="SUPFAM" id="SSF55424">
    <property type="entry name" value="FAD/NAD-linked reductases, dimerisation (C-terminal) domain"/>
    <property type="match status" value="1"/>
</dbReference>
<keyword evidence="4" id="KW-0274">FAD</keyword>
<reference evidence="9 10" key="1">
    <citation type="submission" date="2018-05" db="EMBL/GenBank/DDBJ databases">
        <title>Micromonospora atacamensis sp. nov., a novel actinobacteria isolated from high altitude Atacama Desert soil.</title>
        <authorList>
            <person name="Carro L."/>
            <person name="Golinska P."/>
            <person name="Klenk H.-P."/>
            <person name="Goodfellow M."/>
        </authorList>
    </citation>
    <scope>NUCLEOTIDE SEQUENCE [LARGE SCALE GENOMIC DNA]</scope>
    <source>
        <strain evidence="9 10">5R2A7</strain>
    </source>
</reference>
<dbReference type="InterPro" id="IPR036188">
    <property type="entry name" value="FAD/NAD-bd_sf"/>
</dbReference>
<dbReference type="InterPro" id="IPR016156">
    <property type="entry name" value="FAD/NAD-linked_Rdtase_dimer_sf"/>
</dbReference>
<dbReference type="Proteomes" id="UP000245410">
    <property type="component" value="Unassembled WGS sequence"/>
</dbReference>
<dbReference type="InterPro" id="IPR023753">
    <property type="entry name" value="FAD/NAD-binding_dom"/>
</dbReference>
<evidence type="ECO:0000256" key="5">
    <source>
        <dbReference type="ARBA" id="ARBA00023002"/>
    </source>
</evidence>
<feature type="domain" description="Pyridine nucleotide-disulphide oxidoreductase dimerisation" evidence="7">
    <location>
        <begin position="331"/>
        <end position="435"/>
    </location>
</feature>
<dbReference type="PANTHER" id="PTHR43429">
    <property type="entry name" value="PYRIDINE NUCLEOTIDE-DISULFIDE OXIDOREDUCTASE DOMAIN-CONTAINING"/>
    <property type="match status" value="1"/>
</dbReference>
<evidence type="ECO:0000256" key="4">
    <source>
        <dbReference type="ARBA" id="ARBA00022827"/>
    </source>
</evidence>
<feature type="domain" description="FAD/NAD(P)-binding" evidence="8">
    <location>
        <begin position="3"/>
        <end position="310"/>
    </location>
</feature>
<name>A0A317D8S3_9ACTN</name>
<dbReference type="RefSeq" id="WP_109817795.1">
    <property type="nucleotide sequence ID" value="NZ_QGKR01000186.1"/>
</dbReference>
<evidence type="ECO:0000256" key="2">
    <source>
        <dbReference type="ARBA" id="ARBA00009130"/>
    </source>
</evidence>
<dbReference type="AlphaFoldDB" id="A0A317D8S3"/>
<organism evidence="9 10">
    <name type="scientific">Micromonospora acroterricola</name>
    <dbReference type="NCBI Taxonomy" id="2202421"/>
    <lineage>
        <taxon>Bacteria</taxon>
        <taxon>Bacillati</taxon>
        <taxon>Actinomycetota</taxon>
        <taxon>Actinomycetes</taxon>
        <taxon>Micromonosporales</taxon>
        <taxon>Micromonosporaceae</taxon>
        <taxon>Micromonospora</taxon>
    </lineage>
</organism>
<evidence type="ECO:0000256" key="1">
    <source>
        <dbReference type="ARBA" id="ARBA00001974"/>
    </source>
</evidence>
<dbReference type="GO" id="GO:0016491">
    <property type="term" value="F:oxidoreductase activity"/>
    <property type="evidence" value="ECO:0007669"/>
    <property type="project" value="UniProtKB-KW"/>
</dbReference>
<dbReference type="Gene3D" id="3.50.50.60">
    <property type="entry name" value="FAD/NAD(P)-binding domain"/>
    <property type="match status" value="2"/>
</dbReference>
<protein>
    <submittedName>
        <fullName evidence="9">CoA-disulfide reductase</fullName>
    </submittedName>
</protein>
<evidence type="ECO:0000313" key="10">
    <source>
        <dbReference type="Proteomes" id="UP000245410"/>
    </source>
</evidence>
<comment type="similarity">
    <text evidence="2">Belongs to the class-III pyridine nucleotide-disulfide oxidoreductase family.</text>
</comment>
<accession>A0A317D8S3</accession>
<dbReference type="EMBL" id="QGKR01000186">
    <property type="protein sequence ID" value="PWR09035.1"/>
    <property type="molecule type" value="Genomic_DNA"/>
</dbReference>
<dbReference type="PRINTS" id="PR00411">
    <property type="entry name" value="PNDRDTASEI"/>
</dbReference>
<keyword evidence="5" id="KW-0560">Oxidoreductase</keyword>
<evidence type="ECO:0000313" key="9">
    <source>
        <dbReference type="EMBL" id="PWR09035.1"/>
    </source>
</evidence>
<dbReference type="OrthoDB" id="9802028at2"/>
<dbReference type="PRINTS" id="PR00368">
    <property type="entry name" value="FADPNR"/>
</dbReference>
<keyword evidence="6" id="KW-0676">Redox-active center</keyword>
<evidence type="ECO:0000256" key="3">
    <source>
        <dbReference type="ARBA" id="ARBA00022630"/>
    </source>
</evidence>